<dbReference type="EMBL" id="BONG01000033">
    <property type="protein sequence ID" value="GIF91518.1"/>
    <property type="molecule type" value="Genomic_DNA"/>
</dbReference>
<proteinExistence type="predicted"/>
<dbReference type="RefSeq" id="WP_191841838.1">
    <property type="nucleotide sequence ID" value="NZ_BAAALB010000016.1"/>
</dbReference>
<sequence>METAEFAPGTTVRLIARPETVGVVTGSRHVGGALRFDVFHDSSVHGYFASQIELVTGSSQREAVSAADLRAGFTSELLRDKNTAYLHVRHAGRIDYEPYQYRPVLKIVQAERPRILVADDVGVGKTIEACLIIKELAARHRARSVLVICPKPLVVDDKWRNELKRFDEDFVHLDGASLRFCLEETYREGDWPSRYAKAILPYSLLDEQLLVGNGTKSARRIGLVDLAPGPHFDLVIVDEAHHIRNRSTYAYQTVQRLTESAEAVVMLTATPLQVHSQDLFTLVNLIRDDLVPSMQDFAQMLEPNRFLYEAAEAARGAQPQWQQVVQEALNHALGTRWGRHVMAVDPRIAQVRDLLDYSPPDDVRARVRVVRTLEDLNTFSSIVSRTRRRDIGTFTTRKPSAPMVAFTPEQKVVYDAVLALGRRIAELQAPGMSVNFLLSMLRRQAASSISGLAPLAQQVLMNRLDNVELSEIGDDAPDTITVTDVLHAQIREIGQLAAGLDGLPDPKVDYLRQVVIDKQAEDNNKILVFSTFRHTLRYLQQKANSWNVRVAIVHGAVPDEERHTLRRRFKLPREHPDAIDLMLCSEVGTEGLDYQFCNTLVNYDIPWNPMRVEQRIGRIDRRGQQSETVAIINILTEGTVEAEIYQRCLQRIGVFQRAIGGSEQILGDLTSRIRRIAENLSLSPADLAERLRQLADNEVARIQELERLEDQQGVLLGLTTESFESRIAEASSEWLDDDKLGDLVRAYLGDVLGGRRIAALKPGKVATVRLDDGAAERIAADVRSVGGAARLERVLRRKETTLYLTTDPELASDDDNIELLAPTHPLVMAAAASAALAGVPFASMLVQSNLVPPGQYPIAVHAWTRLGTADTLTLRYISTDPDVEAAAGVLLAQAVDGDPDSVVPTVDMDALDLRHHLEWSAARDKHRARAGALADQRMASLRAQRDLQVQAVERNASKVDDPNILRMRRGELARIREKFHRLIAQHERVPDLLTRQLATVLLEVVKP</sequence>
<protein>
    <recommendedName>
        <fullName evidence="6">Helicase</fullName>
    </recommendedName>
</protein>
<dbReference type="PROSITE" id="PS51194">
    <property type="entry name" value="HELICASE_CTER"/>
    <property type="match status" value="1"/>
</dbReference>
<dbReference type="Gene3D" id="3.40.50.300">
    <property type="entry name" value="P-loop containing nucleotide triphosphate hydrolases"/>
    <property type="match status" value="1"/>
</dbReference>
<dbReference type="InterPro" id="IPR038718">
    <property type="entry name" value="SNF2-like_sf"/>
</dbReference>
<evidence type="ECO:0008006" key="6">
    <source>
        <dbReference type="Google" id="ProtNLM"/>
    </source>
</evidence>
<name>A0A8J3K789_9ACTN</name>
<dbReference type="SUPFAM" id="SSF52540">
    <property type="entry name" value="P-loop containing nucleoside triphosphate hydrolases"/>
    <property type="match status" value="2"/>
</dbReference>
<reference evidence="4 5" key="1">
    <citation type="submission" date="2021-01" db="EMBL/GenBank/DDBJ databases">
        <title>Whole genome shotgun sequence of Catellatospora chokoriensis NBRC 107358.</title>
        <authorList>
            <person name="Komaki H."/>
            <person name="Tamura T."/>
        </authorList>
    </citation>
    <scope>NUCLEOTIDE SEQUENCE [LARGE SCALE GENOMIC DNA]</scope>
    <source>
        <strain evidence="4 5">NBRC 107358</strain>
    </source>
</reference>
<dbReference type="Pfam" id="PF00176">
    <property type="entry name" value="SNF2-rel_dom"/>
    <property type="match status" value="1"/>
</dbReference>
<dbReference type="PANTHER" id="PTHR45766">
    <property type="entry name" value="DNA ANNEALING HELICASE AND ENDONUCLEASE ZRANB3 FAMILY MEMBER"/>
    <property type="match status" value="1"/>
</dbReference>
<dbReference type="InterPro" id="IPR000330">
    <property type="entry name" value="SNF2_N"/>
</dbReference>
<evidence type="ECO:0000259" key="3">
    <source>
        <dbReference type="PROSITE" id="PS51194"/>
    </source>
</evidence>
<dbReference type="Gene3D" id="3.40.50.10810">
    <property type="entry name" value="Tandem AAA-ATPase domain"/>
    <property type="match status" value="1"/>
</dbReference>
<evidence type="ECO:0000259" key="2">
    <source>
        <dbReference type="PROSITE" id="PS51192"/>
    </source>
</evidence>
<evidence type="ECO:0000313" key="5">
    <source>
        <dbReference type="Proteomes" id="UP000619293"/>
    </source>
</evidence>
<dbReference type="InterPro" id="IPR014001">
    <property type="entry name" value="Helicase_ATP-bd"/>
</dbReference>
<dbReference type="AlphaFoldDB" id="A0A8J3K789"/>
<dbReference type="SMART" id="SM00487">
    <property type="entry name" value="DEXDc"/>
    <property type="match status" value="1"/>
</dbReference>
<evidence type="ECO:0000313" key="4">
    <source>
        <dbReference type="EMBL" id="GIF91518.1"/>
    </source>
</evidence>
<dbReference type="SMART" id="SM00490">
    <property type="entry name" value="HELICc"/>
    <property type="match status" value="1"/>
</dbReference>
<dbReference type="InterPro" id="IPR049730">
    <property type="entry name" value="SNF2/RAD54-like_C"/>
</dbReference>
<organism evidence="4 5">
    <name type="scientific">Catellatospora chokoriensis</name>
    <dbReference type="NCBI Taxonomy" id="310353"/>
    <lineage>
        <taxon>Bacteria</taxon>
        <taxon>Bacillati</taxon>
        <taxon>Actinomycetota</taxon>
        <taxon>Actinomycetes</taxon>
        <taxon>Micromonosporales</taxon>
        <taxon>Micromonosporaceae</taxon>
        <taxon>Catellatospora</taxon>
    </lineage>
</organism>
<keyword evidence="5" id="KW-1185">Reference proteome</keyword>
<dbReference type="GO" id="GO:0005524">
    <property type="term" value="F:ATP binding"/>
    <property type="evidence" value="ECO:0007669"/>
    <property type="project" value="InterPro"/>
</dbReference>
<dbReference type="Pfam" id="PF00271">
    <property type="entry name" value="Helicase_C"/>
    <property type="match status" value="1"/>
</dbReference>
<evidence type="ECO:0000256" key="1">
    <source>
        <dbReference type="ARBA" id="ARBA00022801"/>
    </source>
</evidence>
<keyword evidence="1" id="KW-0378">Hydrolase</keyword>
<accession>A0A8J3K789</accession>
<dbReference type="InterPro" id="IPR027417">
    <property type="entry name" value="P-loop_NTPase"/>
</dbReference>
<gene>
    <name evidence="4" type="ORF">Cch02nite_49620</name>
</gene>
<dbReference type="InterPro" id="IPR001650">
    <property type="entry name" value="Helicase_C-like"/>
</dbReference>
<dbReference type="GO" id="GO:0016787">
    <property type="term" value="F:hydrolase activity"/>
    <property type="evidence" value="ECO:0007669"/>
    <property type="project" value="UniProtKB-KW"/>
</dbReference>
<dbReference type="CDD" id="cd18793">
    <property type="entry name" value="SF2_C_SNF"/>
    <property type="match status" value="1"/>
</dbReference>
<comment type="caution">
    <text evidence="4">The sequence shown here is derived from an EMBL/GenBank/DDBJ whole genome shotgun (WGS) entry which is preliminary data.</text>
</comment>
<feature type="domain" description="Helicase ATP-binding" evidence="2">
    <location>
        <begin position="106"/>
        <end position="289"/>
    </location>
</feature>
<dbReference type="Proteomes" id="UP000619293">
    <property type="component" value="Unassembled WGS sequence"/>
</dbReference>
<feature type="domain" description="Helicase C-terminal" evidence="3">
    <location>
        <begin position="510"/>
        <end position="695"/>
    </location>
</feature>
<dbReference type="PROSITE" id="PS51192">
    <property type="entry name" value="HELICASE_ATP_BIND_1"/>
    <property type="match status" value="1"/>
</dbReference>
<dbReference type="PANTHER" id="PTHR45766:SF6">
    <property type="entry name" value="SWI_SNF-RELATED MATRIX-ASSOCIATED ACTIN-DEPENDENT REGULATOR OF CHROMATIN SUBFAMILY A-LIKE PROTEIN 1"/>
    <property type="match status" value="1"/>
</dbReference>